<proteinExistence type="predicted"/>
<feature type="chain" id="PRO_5022021629" description="Periplasmic heavy metal sensor" evidence="1">
    <location>
        <begin position="22"/>
        <end position="157"/>
    </location>
</feature>
<reference evidence="2 3" key="1">
    <citation type="submission" date="2019-03" db="EMBL/GenBank/DDBJ databases">
        <title>Deep-cultivation of Planctomycetes and their phenomic and genomic characterization uncovers novel biology.</title>
        <authorList>
            <person name="Wiegand S."/>
            <person name="Jogler M."/>
            <person name="Boedeker C."/>
            <person name="Pinto D."/>
            <person name="Vollmers J."/>
            <person name="Rivas-Marin E."/>
            <person name="Kohn T."/>
            <person name="Peeters S.H."/>
            <person name="Heuer A."/>
            <person name="Rast P."/>
            <person name="Oberbeckmann S."/>
            <person name="Bunk B."/>
            <person name="Jeske O."/>
            <person name="Meyerdierks A."/>
            <person name="Storesund J.E."/>
            <person name="Kallscheuer N."/>
            <person name="Luecker S."/>
            <person name="Lage O.M."/>
            <person name="Pohl T."/>
            <person name="Merkel B.J."/>
            <person name="Hornburger P."/>
            <person name="Mueller R.-W."/>
            <person name="Bruemmer F."/>
            <person name="Labrenz M."/>
            <person name="Spormann A.M."/>
            <person name="Op den Camp H."/>
            <person name="Overmann J."/>
            <person name="Amann R."/>
            <person name="Jetten M.S.M."/>
            <person name="Mascher T."/>
            <person name="Medema M.H."/>
            <person name="Devos D.P."/>
            <person name="Kaster A.-K."/>
            <person name="Ovreas L."/>
            <person name="Rohde M."/>
            <person name="Galperin M.Y."/>
            <person name="Jogler C."/>
        </authorList>
    </citation>
    <scope>NUCLEOTIDE SEQUENCE [LARGE SCALE GENOMIC DNA]</scope>
    <source>
        <strain evidence="2 3">Enr13</strain>
    </source>
</reference>
<feature type="signal peptide" evidence="1">
    <location>
        <begin position="1"/>
        <end position="21"/>
    </location>
</feature>
<name>A0A518HUK5_9BACT</name>
<dbReference type="RefSeq" id="WP_145388856.1">
    <property type="nucleotide sequence ID" value="NZ_CP037423.1"/>
</dbReference>
<keyword evidence="3" id="KW-1185">Reference proteome</keyword>
<protein>
    <recommendedName>
        <fullName evidence="4">Periplasmic heavy metal sensor</fullName>
    </recommendedName>
</protein>
<dbReference type="KEGG" id="snep:Enr13x_43980"/>
<organism evidence="2 3">
    <name type="scientific">Stieleria neptunia</name>
    <dbReference type="NCBI Taxonomy" id="2527979"/>
    <lineage>
        <taxon>Bacteria</taxon>
        <taxon>Pseudomonadati</taxon>
        <taxon>Planctomycetota</taxon>
        <taxon>Planctomycetia</taxon>
        <taxon>Pirellulales</taxon>
        <taxon>Pirellulaceae</taxon>
        <taxon>Stieleria</taxon>
    </lineage>
</organism>
<dbReference type="EMBL" id="CP037423">
    <property type="protein sequence ID" value="QDV44532.1"/>
    <property type="molecule type" value="Genomic_DNA"/>
</dbReference>
<dbReference type="Proteomes" id="UP000319004">
    <property type="component" value="Chromosome"/>
</dbReference>
<keyword evidence="1" id="KW-0732">Signal</keyword>
<dbReference type="AlphaFoldDB" id="A0A518HUK5"/>
<accession>A0A518HUK5</accession>
<evidence type="ECO:0000313" key="3">
    <source>
        <dbReference type="Proteomes" id="UP000319004"/>
    </source>
</evidence>
<evidence type="ECO:0008006" key="4">
    <source>
        <dbReference type="Google" id="ProtNLM"/>
    </source>
</evidence>
<gene>
    <name evidence="2" type="ORF">Enr13x_43980</name>
</gene>
<evidence type="ECO:0000313" key="2">
    <source>
        <dbReference type="EMBL" id="QDV44532.1"/>
    </source>
</evidence>
<sequence length="157" mass="17865" precursor="true">MTLLRLAIFVVLSVTTIAIHAEPPPQKTGDVGDEGATQTVKEFLQELQEEKTIILKNRMDAMKKLFDLGNLSLDSFLDAERDYLVAQASPFHAERDEIKALRAIFKNRQRLEKYRVSCFKNGACSEEELTQARLQRLDAHIALISKLPPQATIRKRE</sequence>
<evidence type="ECO:0000256" key="1">
    <source>
        <dbReference type="SAM" id="SignalP"/>
    </source>
</evidence>